<gene>
    <name evidence="2" type="ordered locus">SVEN_6042</name>
</gene>
<sequence length="465" mass="48885">MPVPPQPAFVPREFGADSVRILSGPGPGPGTLCDVSYVVTVETRLPDGAVVLDPLQQVGTSTLLEHGFDAVEAIEGPDGIEIDVVETIVAVHPGGAILKVFVRAPSLEIAEHAVGSVAADVLERSELLADWVVESSEVKLHIDLTRESLEAADGPDAPPSDLQARRAQHAARSADAVRTAGDGSGARGEGGAADVSGDGEGEGDGGGDGDEGGHGSGDGRTADHRAHIRGLAPRLSSFTPASFHGERVPDGREPDEREPDEETPGRGAEAVELAAGALVYASDVLIDELYDDVQTLADEATTVADCGSELWHLDALPPRYAGTYDELFARRFLVTAIALTTRFTDGSFQRLGCLAEELVLKLLVEQAHATLDLYGLLDPDTAEALDRFADGVYEDRDFEWLYDDSTEDADEDPAFEGPGVTPSTLGGWFTPFGDDRYVHPYAVDETAVSDPGSTPSGHRAADGGS</sequence>
<dbReference type="EMBL" id="FR845719">
    <property type="protein sequence ID" value="CCA59328.1"/>
    <property type="molecule type" value="Genomic_DNA"/>
</dbReference>
<keyword evidence="3" id="KW-1185">Reference proteome</keyword>
<dbReference type="STRING" id="953739.SVEN_6042"/>
<feature type="region of interest" description="Disordered" evidence="1">
    <location>
        <begin position="446"/>
        <end position="465"/>
    </location>
</feature>
<dbReference type="HOGENOM" id="CLU_047005_0_0_11"/>
<dbReference type="Proteomes" id="UP000006854">
    <property type="component" value="Chromosome"/>
</dbReference>
<reference evidence="2 3" key="1">
    <citation type="journal article" date="2011" name="BMC Genomics">
        <title>Genome-wide analysis of the role of GlnR in Streptomyces venezuelae provides new insights into global nitrogen regulation in actinomycetes.</title>
        <authorList>
            <person name="Pullan S.T."/>
            <person name="Bibb M.J."/>
            <person name="Merrick M."/>
        </authorList>
    </citation>
    <scope>NUCLEOTIDE SEQUENCE [LARGE SCALE GENOMIC DNA]</scope>
    <source>
        <strain evidence="2">ATCC 10712</strain>
    </source>
</reference>
<dbReference type="PATRIC" id="fig|953739.5.peg.1254"/>
<feature type="region of interest" description="Disordered" evidence="1">
    <location>
        <begin position="150"/>
        <end position="267"/>
    </location>
</feature>
<feature type="compositionally biased region" description="Gly residues" evidence="1">
    <location>
        <begin position="182"/>
        <end position="191"/>
    </location>
</feature>
<evidence type="ECO:0000313" key="3">
    <source>
        <dbReference type="Proteomes" id="UP000006854"/>
    </source>
</evidence>
<dbReference type="KEGG" id="sve:SVEN_6042"/>
<feature type="compositionally biased region" description="Low complexity" evidence="1">
    <location>
        <begin position="170"/>
        <end position="181"/>
    </location>
</feature>
<dbReference type="AlphaFoldDB" id="F2RC77"/>
<protein>
    <submittedName>
        <fullName evidence="2">Uncharacterized protein</fullName>
    </submittedName>
</protein>
<evidence type="ECO:0000256" key="1">
    <source>
        <dbReference type="SAM" id="MobiDB-lite"/>
    </source>
</evidence>
<evidence type="ECO:0000313" key="2">
    <source>
        <dbReference type="EMBL" id="CCA59328.1"/>
    </source>
</evidence>
<proteinExistence type="predicted"/>
<organism evidence="2 3">
    <name type="scientific">Streptomyces venezuelae (strain ATCC 10712 / CBS 650.69 / DSM 40230 / JCM 4526 / NBRC 13096 / PD 04745)</name>
    <dbReference type="NCBI Taxonomy" id="953739"/>
    <lineage>
        <taxon>Bacteria</taxon>
        <taxon>Bacillati</taxon>
        <taxon>Actinomycetota</taxon>
        <taxon>Actinomycetes</taxon>
        <taxon>Kitasatosporales</taxon>
        <taxon>Streptomycetaceae</taxon>
        <taxon>Streptomyces</taxon>
    </lineage>
</organism>
<dbReference type="eggNOG" id="ENOG5033EAR">
    <property type="taxonomic scope" value="Bacteria"/>
</dbReference>
<name>F2RC77_STRVP</name>
<feature type="compositionally biased region" description="Basic and acidic residues" evidence="1">
    <location>
        <begin position="244"/>
        <end position="255"/>
    </location>
</feature>
<feature type="compositionally biased region" description="Acidic residues" evidence="1">
    <location>
        <begin position="197"/>
        <end position="210"/>
    </location>
</feature>
<accession>F2RC77</accession>